<dbReference type="Gene3D" id="2.60.40.1470">
    <property type="entry name" value="ApaG domain"/>
    <property type="match status" value="1"/>
</dbReference>
<proteinExistence type="predicted"/>
<dbReference type="SMART" id="SM00992">
    <property type="entry name" value="YccV-like"/>
    <property type="match status" value="1"/>
</dbReference>
<dbReference type="AlphaFoldDB" id="A0A3M7Q724"/>
<dbReference type="SUPFAM" id="SSF110069">
    <property type="entry name" value="ApaG-like"/>
    <property type="match status" value="1"/>
</dbReference>
<dbReference type="InterPro" id="IPR011722">
    <property type="entry name" value="Hemimethylated_DNA-bd_dom"/>
</dbReference>
<organism evidence="2 3">
    <name type="scientific">Brachionus plicatilis</name>
    <name type="common">Marine rotifer</name>
    <name type="synonym">Brachionus muelleri</name>
    <dbReference type="NCBI Taxonomy" id="10195"/>
    <lineage>
        <taxon>Eukaryota</taxon>
        <taxon>Metazoa</taxon>
        <taxon>Spiralia</taxon>
        <taxon>Gnathifera</taxon>
        <taxon>Rotifera</taxon>
        <taxon>Eurotatoria</taxon>
        <taxon>Monogononta</taxon>
        <taxon>Pseudotrocha</taxon>
        <taxon>Ploima</taxon>
        <taxon>Brachionidae</taxon>
        <taxon>Brachionus</taxon>
    </lineage>
</organism>
<gene>
    <name evidence="2" type="ORF">BpHYR1_012175</name>
</gene>
<dbReference type="GO" id="GO:0003677">
    <property type="term" value="F:DNA binding"/>
    <property type="evidence" value="ECO:0007669"/>
    <property type="project" value="InterPro"/>
</dbReference>
<dbReference type="InterPro" id="IPR036623">
    <property type="entry name" value="Hemimethylated_DNA-bd_sf"/>
</dbReference>
<comment type="caution">
    <text evidence="2">The sequence shown here is derived from an EMBL/GenBank/DDBJ whole genome shotgun (WGS) entry which is preliminary data.</text>
</comment>
<dbReference type="Proteomes" id="UP000276133">
    <property type="component" value="Unassembled WGS sequence"/>
</dbReference>
<keyword evidence="3" id="KW-1185">Reference proteome</keyword>
<evidence type="ECO:0000313" key="3">
    <source>
        <dbReference type="Proteomes" id="UP000276133"/>
    </source>
</evidence>
<sequence length="347" mass="40109">MFLSTKLLRLAASSNLIKNRFKTCSSIFCATFYSTSAKFKLMEVGIFEQPRAENYQTGQLFLHKLFGYRGVVLFPWTANVFDKNDDITVEATYDSKVANDELDRSGPPERNKARKLTYYQVLIDNRDIPFIKTQPESVTFLGGPQSNRSVYSIHGLDYVSHNDVLPYTSADKNPIIHELFEKFLLFDPESKPGFIARESLKSWQDSNHPWLELSDVCVKTTNNIRVTVIPFYIGVKEDQRKKLYWWRYSIRIENLSSEPVILRERHWRIFSQAGTFETVRGKGVVGQEPNLSMDSPVFQYSSHVNLQAPSGHMWGTFKMEREDGSTFEVRIPSFYLECKDEDKSGNQ</sequence>
<dbReference type="PANTHER" id="PTHR14289">
    <property type="entry name" value="F-BOX ONLY PROTEIN 3"/>
    <property type="match status" value="1"/>
</dbReference>
<dbReference type="GO" id="GO:0042645">
    <property type="term" value="C:mitochondrial nucleoid"/>
    <property type="evidence" value="ECO:0007669"/>
    <property type="project" value="TreeGrafter"/>
</dbReference>
<dbReference type="NCBIfam" id="NF003967">
    <property type="entry name" value="PRK05461.1"/>
    <property type="match status" value="1"/>
</dbReference>
<dbReference type="GO" id="GO:0070987">
    <property type="term" value="P:error-free translesion synthesis"/>
    <property type="evidence" value="ECO:0007669"/>
    <property type="project" value="TreeGrafter"/>
</dbReference>
<dbReference type="Pfam" id="PF08755">
    <property type="entry name" value="YccV-like"/>
    <property type="match status" value="1"/>
</dbReference>
<feature type="domain" description="ApaG" evidence="1">
    <location>
        <begin position="218"/>
        <end position="343"/>
    </location>
</feature>
<dbReference type="GO" id="GO:0005634">
    <property type="term" value="C:nucleus"/>
    <property type="evidence" value="ECO:0007669"/>
    <property type="project" value="TreeGrafter"/>
</dbReference>
<dbReference type="PROSITE" id="PS51087">
    <property type="entry name" value="APAG"/>
    <property type="match status" value="1"/>
</dbReference>
<reference evidence="2 3" key="1">
    <citation type="journal article" date="2018" name="Sci. Rep.">
        <title>Genomic signatures of local adaptation to the degree of environmental predictability in rotifers.</title>
        <authorList>
            <person name="Franch-Gras L."/>
            <person name="Hahn C."/>
            <person name="Garcia-Roger E.M."/>
            <person name="Carmona M.J."/>
            <person name="Serra M."/>
            <person name="Gomez A."/>
        </authorList>
    </citation>
    <scope>NUCLEOTIDE SEQUENCE [LARGE SCALE GENOMIC DNA]</scope>
    <source>
        <strain evidence="2">HYR1</strain>
    </source>
</reference>
<dbReference type="PANTHER" id="PTHR14289:SF16">
    <property type="entry name" value="POLYMERASE DELTA-INTERACTING PROTEIN 2"/>
    <property type="match status" value="1"/>
</dbReference>
<dbReference type="EMBL" id="REGN01007279">
    <property type="protein sequence ID" value="RNA06801.1"/>
    <property type="molecule type" value="Genomic_DNA"/>
</dbReference>
<dbReference type="Pfam" id="PF04379">
    <property type="entry name" value="DUF525"/>
    <property type="match status" value="1"/>
</dbReference>
<dbReference type="OrthoDB" id="5913487at2759"/>
<evidence type="ECO:0000313" key="2">
    <source>
        <dbReference type="EMBL" id="RNA06801.1"/>
    </source>
</evidence>
<dbReference type="SUPFAM" id="SSF141255">
    <property type="entry name" value="YccV-like"/>
    <property type="match status" value="1"/>
</dbReference>
<accession>A0A3M7Q724</accession>
<dbReference type="InterPro" id="IPR036767">
    <property type="entry name" value="ApaG_sf"/>
</dbReference>
<evidence type="ECO:0000259" key="1">
    <source>
        <dbReference type="PROSITE" id="PS51087"/>
    </source>
</evidence>
<name>A0A3M7Q724_BRAPC</name>
<dbReference type="STRING" id="10195.A0A3M7Q724"/>
<dbReference type="InterPro" id="IPR007474">
    <property type="entry name" value="ApaG_domain"/>
</dbReference>
<protein>
    <submittedName>
        <fullName evidence="2">Polymerase delta-interacting 2</fullName>
    </submittedName>
</protein>